<dbReference type="RefSeq" id="WP_013214154.1">
    <property type="nucleotide sequence ID" value="NC_014313.1"/>
</dbReference>
<dbReference type="AlphaFoldDB" id="D8JQ14"/>
<dbReference type="EMBL" id="CP002083">
    <property type="protein sequence ID" value="ADJ23340.1"/>
    <property type="molecule type" value="Genomic_DNA"/>
</dbReference>
<name>D8JQ14_HYPDA</name>
<sequence>MTEIENQTALLEAEIKHLRDGLSILADPNSFKGDDGAITVRTSNFAEQILARSPMQLLEREKE</sequence>
<dbReference type="STRING" id="582899.Hden_0108"/>
<proteinExistence type="predicted"/>
<reference evidence="3" key="2">
    <citation type="journal article" date="2011" name="J. Bacteriol.">
        <title>Genome sequences of eight morphologically diverse alphaproteobacteria.</title>
        <authorList>
            <consortium name="US DOE Joint Genome Institute"/>
            <person name="Brown P.J."/>
            <person name="Kysela D.T."/>
            <person name="Buechlein A."/>
            <person name="Hemmerich C."/>
            <person name="Brun Y.V."/>
        </authorList>
    </citation>
    <scope>NUCLEOTIDE SEQUENCE [LARGE SCALE GENOMIC DNA]</scope>
    <source>
        <strain evidence="3">ATCC 51888 / DSM 1869 / NCIB 11706 / TK 0415</strain>
    </source>
</reference>
<accession>D8JQ14</accession>
<reference evidence="1" key="1">
    <citation type="submission" date="2010-06" db="EMBL/GenBank/DDBJ databases">
        <title>Complete sequence of Hyphomicrobium denitrificans ATCC 51888.</title>
        <authorList>
            <consortium name="US DOE Joint Genome Institute"/>
            <person name="Lucas S."/>
            <person name="Copeland A."/>
            <person name="Lapidus A."/>
            <person name="Cheng J.-F."/>
            <person name="Bruce D."/>
            <person name="Goodwin L."/>
            <person name="Pitluck S."/>
            <person name="Held B."/>
            <person name="Detter J.C."/>
            <person name="Han C."/>
            <person name="Tapia R."/>
            <person name="Land M."/>
            <person name="Hauser L."/>
            <person name="Kyrpides N."/>
            <person name="Ivanova N."/>
            <person name="Brown P.J.B."/>
            <person name="Brun Y.V."/>
            <person name="Woyke T."/>
        </authorList>
    </citation>
    <scope>NUCLEOTIDE SEQUENCE</scope>
    <source>
        <strain evidence="1">ATCC 51888</strain>
    </source>
</reference>
<evidence type="ECO:0000313" key="1">
    <source>
        <dbReference type="EMBL" id="ADJ21935.1"/>
    </source>
</evidence>
<keyword evidence="3" id="KW-1185">Reference proteome</keyword>
<dbReference type="Proteomes" id="UP000002033">
    <property type="component" value="Chromosome"/>
</dbReference>
<dbReference type="HOGENOM" id="CLU_2879799_0_0_5"/>
<protein>
    <submittedName>
        <fullName evidence="1">Uncharacterized protein</fullName>
    </submittedName>
</protein>
<dbReference type="KEGG" id="hdn:Hden_0108"/>
<evidence type="ECO:0000313" key="3">
    <source>
        <dbReference type="Proteomes" id="UP000002033"/>
    </source>
</evidence>
<evidence type="ECO:0000313" key="2">
    <source>
        <dbReference type="EMBL" id="ADJ23340.1"/>
    </source>
</evidence>
<dbReference type="KEGG" id="hdn:Hden_1528"/>
<gene>
    <name evidence="1" type="ordered locus">Hden_0108</name>
    <name evidence="2" type="ordered locus">Hden_1528</name>
</gene>
<organism evidence="1 3">
    <name type="scientific">Hyphomicrobium denitrificans (strain ATCC 51888 / DSM 1869 / NCIMB 11706 / TK 0415)</name>
    <dbReference type="NCBI Taxonomy" id="582899"/>
    <lineage>
        <taxon>Bacteria</taxon>
        <taxon>Pseudomonadati</taxon>
        <taxon>Pseudomonadota</taxon>
        <taxon>Alphaproteobacteria</taxon>
        <taxon>Hyphomicrobiales</taxon>
        <taxon>Hyphomicrobiaceae</taxon>
        <taxon>Hyphomicrobium</taxon>
    </lineage>
</organism>
<dbReference type="EMBL" id="CP002083">
    <property type="protein sequence ID" value="ADJ21935.1"/>
    <property type="molecule type" value="Genomic_DNA"/>
</dbReference>